<dbReference type="GO" id="GO:0016020">
    <property type="term" value="C:membrane"/>
    <property type="evidence" value="ECO:0007669"/>
    <property type="project" value="UniProtKB-SubCell"/>
</dbReference>
<dbReference type="Gene3D" id="1.20.1250.20">
    <property type="entry name" value="MFS general substrate transporter like domains"/>
    <property type="match status" value="2"/>
</dbReference>
<name>A0A2W5KUZ7_SPHMC</name>
<dbReference type="Pfam" id="PF07690">
    <property type="entry name" value="MFS_1"/>
    <property type="match status" value="1"/>
</dbReference>
<dbReference type="GO" id="GO:0022857">
    <property type="term" value="F:transmembrane transporter activity"/>
    <property type="evidence" value="ECO:0007669"/>
    <property type="project" value="InterPro"/>
</dbReference>
<evidence type="ECO:0000259" key="7">
    <source>
        <dbReference type="PROSITE" id="PS50850"/>
    </source>
</evidence>
<keyword evidence="2" id="KW-0813">Transport</keyword>
<accession>A0A2W5KUZ7</accession>
<organism evidence="8 9">
    <name type="scientific">Sphingopyxis macrogoltabida</name>
    <name type="common">Sphingomonas macrogoltabidus</name>
    <dbReference type="NCBI Taxonomy" id="33050"/>
    <lineage>
        <taxon>Bacteria</taxon>
        <taxon>Pseudomonadati</taxon>
        <taxon>Pseudomonadota</taxon>
        <taxon>Alphaproteobacteria</taxon>
        <taxon>Sphingomonadales</taxon>
        <taxon>Sphingomonadaceae</taxon>
        <taxon>Sphingopyxis</taxon>
    </lineage>
</organism>
<evidence type="ECO:0000256" key="5">
    <source>
        <dbReference type="ARBA" id="ARBA00023136"/>
    </source>
</evidence>
<dbReference type="PROSITE" id="PS50850">
    <property type="entry name" value="MFS"/>
    <property type="match status" value="1"/>
</dbReference>
<feature type="transmembrane region" description="Helical" evidence="6">
    <location>
        <begin position="246"/>
        <end position="267"/>
    </location>
</feature>
<reference evidence="8 9" key="1">
    <citation type="submission" date="2017-08" db="EMBL/GenBank/DDBJ databases">
        <title>Infants hospitalized years apart are colonized by the same room-sourced microbial strains.</title>
        <authorList>
            <person name="Brooks B."/>
            <person name="Olm M.R."/>
            <person name="Firek B.A."/>
            <person name="Baker R."/>
            <person name="Thomas B.C."/>
            <person name="Morowitz M.J."/>
            <person name="Banfield J.F."/>
        </authorList>
    </citation>
    <scope>NUCLEOTIDE SEQUENCE [LARGE SCALE GENOMIC DNA]</scope>
    <source>
        <strain evidence="8">S2_005_003_R2_47</strain>
    </source>
</reference>
<feature type="transmembrane region" description="Helical" evidence="6">
    <location>
        <begin position="120"/>
        <end position="141"/>
    </location>
</feature>
<dbReference type="Proteomes" id="UP000248597">
    <property type="component" value="Unassembled WGS sequence"/>
</dbReference>
<feature type="transmembrane region" description="Helical" evidence="6">
    <location>
        <begin position="66"/>
        <end position="87"/>
    </location>
</feature>
<dbReference type="InterPro" id="IPR020846">
    <property type="entry name" value="MFS_dom"/>
</dbReference>
<feature type="transmembrane region" description="Helical" evidence="6">
    <location>
        <begin position="279"/>
        <end position="303"/>
    </location>
</feature>
<evidence type="ECO:0000256" key="4">
    <source>
        <dbReference type="ARBA" id="ARBA00022989"/>
    </source>
</evidence>
<feature type="transmembrane region" description="Helical" evidence="6">
    <location>
        <begin position="196"/>
        <end position="217"/>
    </location>
</feature>
<feature type="transmembrane region" description="Helical" evidence="6">
    <location>
        <begin position="153"/>
        <end position="176"/>
    </location>
</feature>
<dbReference type="SUPFAM" id="SSF103473">
    <property type="entry name" value="MFS general substrate transporter"/>
    <property type="match status" value="1"/>
</dbReference>
<feature type="transmembrane region" description="Helical" evidence="6">
    <location>
        <begin position="315"/>
        <end position="335"/>
    </location>
</feature>
<dbReference type="PANTHER" id="PTHR23505">
    <property type="entry name" value="SPINSTER"/>
    <property type="match status" value="1"/>
</dbReference>
<comment type="subcellular location">
    <subcellularLocation>
        <location evidence="1">Membrane</location>
        <topology evidence="1">Multi-pass membrane protein</topology>
    </subcellularLocation>
</comment>
<sequence length="451" mass="48511">MAAPVGAASAFGSNMMSIRDRAGYRWYVVWLLLLVFILSYLDRYILTLIIEPIKASMGLNDFQVGLLLGPAFSLFHVLVGIPLGWYADRANRKYLLIGGIIIWCAMTVGSGLATTFALLLVLRLGLGIGEAVVSPASVSIISDYFDRKDRARAISLFMAGPYLGAGLAFLGGGLVVKWLETLGPMHVPFVGELEPWHMAFLLVGAPGFVFAALMLTVREPERREKLAPAQGFGQAFTYALERWRGFGALFIGSSCNVAISTLALWNIPLFQRVYGWDIAAIGAVTGLFYFTAGPIGTAIALWAQKKFAEKHVDGSMRVLILGLLIGVPASALYPVMPTAEFSIALMFIAFVGKSIATAGGPASMALITPGEIRGQSLAIYNTFIALVGPLFGPPLVGWVIDLTGDPASIGVVLFGYVTLVGLPSILLLLLGLRYYREEVYRLERSLSTGGD</sequence>
<feature type="transmembrane region" description="Helical" evidence="6">
    <location>
        <begin position="24"/>
        <end position="46"/>
    </location>
</feature>
<keyword evidence="5 6" id="KW-0472">Membrane</keyword>
<dbReference type="PANTHER" id="PTHR23505:SF79">
    <property type="entry name" value="PROTEIN SPINSTER"/>
    <property type="match status" value="1"/>
</dbReference>
<keyword evidence="3 6" id="KW-0812">Transmembrane</keyword>
<keyword evidence="4 6" id="KW-1133">Transmembrane helix</keyword>
<feature type="domain" description="Major facilitator superfamily (MFS) profile" evidence="7">
    <location>
        <begin position="28"/>
        <end position="436"/>
    </location>
</feature>
<protein>
    <recommendedName>
        <fullName evidence="7">Major facilitator superfamily (MFS) profile domain-containing protein</fullName>
    </recommendedName>
</protein>
<dbReference type="InterPro" id="IPR011701">
    <property type="entry name" value="MFS"/>
</dbReference>
<feature type="transmembrane region" description="Helical" evidence="6">
    <location>
        <begin position="341"/>
        <end position="367"/>
    </location>
</feature>
<gene>
    <name evidence="8" type="ORF">DI569_14220</name>
</gene>
<feature type="transmembrane region" description="Helical" evidence="6">
    <location>
        <begin position="94"/>
        <end position="114"/>
    </location>
</feature>
<evidence type="ECO:0000256" key="6">
    <source>
        <dbReference type="SAM" id="Phobius"/>
    </source>
</evidence>
<dbReference type="AlphaFoldDB" id="A0A2W5KUZ7"/>
<evidence type="ECO:0000256" key="2">
    <source>
        <dbReference type="ARBA" id="ARBA00022448"/>
    </source>
</evidence>
<proteinExistence type="predicted"/>
<evidence type="ECO:0000256" key="3">
    <source>
        <dbReference type="ARBA" id="ARBA00022692"/>
    </source>
</evidence>
<evidence type="ECO:0000313" key="8">
    <source>
        <dbReference type="EMBL" id="PZQ20811.1"/>
    </source>
</evidence>
<feature type="transmembrane region" description="Helical" evidence="6">
    <location>
        <begin position="412"/>
        <end position="435"/>
    </location>
</feature>
<dbReference type="InterPro" id="IPR036259">
    <property type="entry name" value="MFS_trans_sf"/>
</dbReference>
<evidence type="ECO:0000313" key="9">
    <source>
        <dbReference type="Proteomes" id="UP000248597"/>
    </source>
</evidence>
<dbReference type="EMBL" id="QFPJ01000045">
    <property type="protein sequence ID" value="PZQ20811.1"/>
    <property type="molecule type" value="Genomic_DNA"/>
</dbReference>
<evidence type="ECO:0000256" key="1">
    <source>
        <dbReference type="ARBA" id="ARBA00004141"/>
    </source>
</evidence>
<dbReference type="InterPro" id="IPR044770">
    <property type="entry name" value="MFS_spinster-like"/>
</dbReference>
<comment type="caution">
    <text evidence="8">The sequence shown here is derived from an EMBL/GenBank/DDBJ whole genome shotgun (WGS) entry which is preliminary data.</text>
</comment>
<feature type="transmembrane region" description="Helical" evidence="6">
    <location>
        <begin position="379"/>
        <end position="400"/>
    </location>
</feature>